<dbReference type="InterPro" id="IPR001841">
    <property type="entry name" value="Znf_RING"/>
</dbReference>
<evidence type="ECO:0000256" key="5">
    <source>
        <dbReference type="ARBA" id="ARBA00022723"/>
    </source>
</evidence>
<evidence type="ECO:0000256" key="8">
    <source>
        <dbReference type="ARBA" id="ARBA00022833"/>
    </source>
</evidence>
<dbReference type="InterPro" id="IPR000315">
    <property type="entry name" value="Znf_B-box"/>
</dbReference>
<keyword evidence="7 9" id="KW-0863">Zinc-finger</keyword>
<dbReference type="PANTHER" id="PTHR24104">
    <property type="entry name" value="E3 UBIQUITIN-PROTEIN LIGASE NHLRC1-RELATED"/>
    <property type="match status" value="1"/>
</dbReference>
<evidence type="ECO:0000313" key="15">
    <source>
        <dbReference type="RefSeq" id="XP_035658561.1"/>
    </source>
</evidence>
<dbReference type="EMBL" id="GG666490">
    <property type="protein sequence ID" value="EEN63628.1"/>
    <property type="molecule type" value="Genomic_DNA"/>
</dbReference>
<dbReference type="PANTHER" id="PTHR24104:SF25">
    <property type="entry name" value="PROTEIN LIN-41"/>
    <property type="match status" value="1"/>
</dbReference>
<dbReference type="PROSITE" id="PS50119">
    <property type="entry name" value="ZF_BBOX"/>
    <property type="match status" value="1"/>
</dbReference>
<reference evidence="15" key="3">
    <citation type="submission" date="2025-04" db="UniProtKB">
        <authorList>
            <consortium name="RefSeq"/>
        </authorList>
    </citation>
    <scope>IDENTIFICATION</scope>
    <source>
        <strain evidence="15">S238N-H82</strain>
        <tissue evidence="15">Testes</tissue>
    </source>
</reference>
<evidence type="ECO:0000256" key="6">
    <source>
        <dbReference type="ARBA" id="ARBA00022737"/>
    </source>
</evidence>
<keyword evidence="4" id="KW-0597">Phosphoprotein</keyword>
<proteinExistence type="inferred from homology"/>
<evidence type="ECO:0000256" key="2">
    <source>
        <dbReference type="ARBA" id="ARBA00008518"/>
    </source>
</evidence>
<dbReference type="GO" id="GO:0043161">
    <property type="term" value="P:proteasome-mediated ubiquitin-dependent protein catabolic process"/>
    <property type="evidence" value="ECO:0000318"/>
    <property type="project" value="GO_Central"/>
</dbReference>
<dbReference type="GO" id="GO:0061630">
    <property type="term" value="F:ubiquitin protein ligase activity"/>
    <property type="evidence" value="ECO:0000318"/>
    <property type="project" value="GO_Central"/>
</dbReference>
<dbReference type="PROSITE" id="PS00518">
    <property type="entry name" value="ZF_RING_1"/>
    <property type="match status" value="1"/>
</dbReference>
<dbReference type="Gene3D" id="3.30.40.10">
    <property type="entry name" value="Zinc/RING finger domain, C3HC4 (zinc finger)"/>
    <property type="match status" value="1"/>
</dbReference>
<evidence type="ECO:0000259" key="12">
    <source>
        <dbReference type="PROSITE" id="PS50119"/>
    </source>
</evidence>
<dbReference type="InParanoid" id="C3Y7X3"/>
<dbReference type="GeneID" id="118403819"/>
<comment type="catalytic activity">
    <reaction evidence="1">
        <text>S-ubiquitinyl-[E2 ubiquitin-conjugating enzyme]-L-cysteine + [acceptor protein]-L-lysine = [E2 ubiquitin-conjugating enzyme]-L-cysteine + N(6)-ubiquitinyl-[acceptor protein]-L-lysine.</text>
        <dbReference type="EC" id="2.3.2.27"/>
    </reaction>
</comment>
<keyword evidence="14" id="KW-1185">Reference proteome</keyword>
<feature type="repeat" description="NHL" evidence="10">
    <location>
        <begin position="378"/>
        <end position="412"/>
    </location>
</feature>
<dbReference type="PROSITE" id="PS51125">
    <property type="entry name" value="NHL"/>
    <property type="match status" value="3"/>
</dbReference>
<dbReference type="SUPFAM" id="SSF57850">
    <property type="entry name" value="RING/U-box"/>
    <property type="match status" value="1"/>
</dbReference>
<dbReference type="SUPFAM" id="SSF57845">
    <property type="entry name" value="B-box zinc-binding domain"/>
    <property type="match status" value="1"/>
</dbReference>
<reference evidence="13" key="1">
    <citation type="journal article" date="2008" name="Nature">
        <title>The amphioxus genome and the evolution of the chordate karyotype.</title>
        <authorList>
            <consortium name="US DOE Joint Genome Institute (JGI-PGF)"/>
            <person name="Putnam N.H."/>
            <person name="Butts T."/>
            <person name="Ferrier D.E.K."/>
            <person name="Furlong R.F."/>
            <person name="Hellsten U."/>
            <person name="Kawashima T."/>
            <person name="Robinson-Rechavi M."/>
            <person name="Shoguchi E."/>
            <person name="Terry A."/>
            <person name="Yu J.-K."/>
            <person name="Benito-Gutierrez E.L."/>
            <person name="Dubchak I."/>
            <person name="Garcia-Fernandez J."/>
            <person name="Gibson-Brown J.J."/>
            <person name="Grigoriev I.V."/>
            <person name="Horton A.C."/>
            <person name="de Jong P.J."/>
            <person name="Jurka J."/>
            <person name="Kapitonov V.V."/>
            <person name="Kohara Y."/>
            <person name="Kuroki Y."/>
            <person name="Lindquist E."/>
            <person name="Lucas S."/>
            <person name="Osoegawa K."/>
            <person name="Pennacchio L.A."/>
            <person name="Salamov A.A."/>
            <person name="Satou Y."/>
            <person name="Sauka-Spengler T."/>
            <person name="Schmutz J."/>
            <person name="Shin-I T."/>
            <person name="Toyoda A."/>
            <person name="Bronner-Fraser M."/>
            <person name="Fujiyama A."/>
            <person name="Holland L.Z."/>
            <person name="Holland P.W.H."/>
            <person name="Satoh N."/>
            <person name="Rokhsar D.S."/>
        </authorList>
    </citation>
    <scope>NUCLEOTIDE SEQUENCE [LARGE SCALE GENOMIC DNA]</scope>
    <source>
        <strain evidence="13">S238N-H82</strain>
        <tissue evidence="13">Testes</tissue>
    </source>
</reference>
<evidence type="ECO:0000256" key="1">
    <source>
        <dbReference type="ARBA" id="ARBA00000900"/>
    </source>
</evidence>
<dbReference type="InterPro" id="IPR027370">
    <property type="entry name" value="Znf-RING_euk"/>
</dbReference>
<evidence type="ECO:0000313" key="13">
    <source>
        <dbReference type="EMBL" id="EEN63628.1"/>
    </source>
</evidence>
<keyword evidence="6" id="KW-0677">Repeat</keyword>
<dbReference type="Pfam" id="PF00643">
    <property type="entry name" value="zf-B_box"/>
    <property type="match status" value="1"/>
</dbReference>
<accession>C3Y7X3</accession>
<evidence type="ECO:0000256" key="7">
    <source>
        <dbReference type="ARBA" id="ARBA00022771"/>
    </source>
</evidence>
<organism>
    <name type="scientific">Branchiostoma floridae</name>
    <name type="common">Florida lancelet</name>
    <name type="synonym">Amphioxus</name>
    <dbReference type="NCBI Taxonomy" id="7739"/>
    <lineage>
        <taxon>Eukaryota</taxon>
        <taxon>Metazoa</taxon>
        <taxon>Chordata</taxon>
        <taxon>Cephalochordata</taxon>
        <taxon>Leptocardii</taxon>
        <taxon>Amphioxiformes</taxon>
        <taxon>Branchiostomatidae</taxon>
        <taxon>Branchiostoma</taxon>
    </lineage>
</organism>
<dbReference type="SMART" id="SM00184">
    <property type="entry name" value="RING"/>
    <property type="match status" value="1"/>
</dbReference>
<dbReference type="RefSeq" id="XP_035658561.1">
    <property type="nucleotide sequence ID" value="XM_035802668.1"/>
</dbReference>
<dbReference type="EC" id="2.3.2.27" evidence="3"/>
<reference evidence="14" key="2">
    <citation type="journal article" date="2020" name="Nat. Ecol. Evol.">
        <title>Deeply conserved synteny resolves early events in vertebrate evolution.</title>
        <authorList>
            <person name="Simakov O."/>
            <person name="Marletaz F."/>
            <person name="Yue J.X."/>
            <person name="O'Connell B."/>
            <person name="Jenkins J."/>
            <person name="Brandt A."/>
            <person name="Calef R."/>
            <person name="Tung C.H."/>
            <person name="Huang T.K."/>
            <person name="Schmutz J."/>
            <person name="Satoh N."/>
            <person name="Yu J.K."/>
            <person name="Putnam N.H."/>
            <person name="Green R.E."/>
            <person name="Rokhsar D.S."/>
        </authorList>
    </citation>
    <scope>NUCLEOTIDE SEQUENCE [LARGE SCALE GENOMIC DNA]</scope>
    <source>
        <strain evidence="14">S238N-H82</strain>
    </source>
</reference>
<dbReference type="KEGG" id="bfo:118403819"/>
<dbReference type="GO" id="GO:0000209">
    <property type="term" value="P:protein polyubiquitination"/>
    <property type="evidence" value="ECO:0000318"/>
    <property type="project" value="GO_Central"/>
</dbReference>
<dbReference type="eggNOG" id="KOG2177">
    <property type="taxonomic scope" value="Eukaryota"/>
</dbReference>
<feature type="domain" description="RING-type" evidence="11">
    <location>
        <begin position="19"/>
        <end position="59"/>
    </location>
</feature>
<dbReference type="InterPro" id="IPR011042">
    <property type="entry name" value="6-blade_b-propeller_TolB-like"/>
</dbReference>
<dbReference type="CDD" id="cd19756">
    <property type="entry name" value="Bbox2"/>
    <property type="match status" value="1"/>
</dbReference>
<dbReference type="Gene3D" id="2.120.10.30">
    <property type="entry name" value="TolB, C-terminal domain"/>
    <property type="match status" value="2"/>
</dbReference>
<keyword evidence="5" id="KW-0479">Metal-binding</keyword>
<feature type="repeat" description="NHL" evidence="10">
    <location>
        <begin position="519"/>
        <end position="551"/>
    </location>
</feature>
<name>C3Y7X3_BRAFL</name>
<dbReference type="SUPFAM" id="SSF101898">
    <property type="entry name" value="NHL repeat"/>
    <property type="match status" value="1"/>
</dbReference>
<dbReference type="CDD" id="cd05819">
    <property type="entry name" value="NHL"/>
    <property type="match status" value="1"/>
</dbReference>
<dbReference type="GO" id="GO:0008270">
    <property type="term" value="F:zinc ion binding"/>
    <property type="evidence" value="ECO:0007669"/>
    <property type="project" value="UniProtKB-KW"/>
</dbReference>
<dbReference type="InterPro" id="IPR013083">
    <property type="entry name" value="Znf_RING/FYVE/PHD"/>
</dbReference>
<dbReference type="STRING" id="7739.C3Y7X3"/>
<dbReference type="Pfam" id="PF13445">
    <property type="entry name" value="zf-RING_UBOX"/>
    <property type="match status" value="1"/>
</dbReference>
<comment type="similarity">
    <text evidence="2">Belongs to the TRIM/RBCC family.</text>
</comment>
<feature type="domain" description="B box-type" evidence="12">
    <location>
        <begin position="102"/>
        <end position="142"/>
    </location>
</feature>
<dbReference type="FunFam" id="3.30.40.10:FF:000362">
    <property type="entry name" value="E3 ubiquitin-protein ligase TRIM56"/>
    <property type="match status" value="1"/>
</dbReference>
<evidence type="ECO:0000256" key="3">
    <source>
        <dbReference type="ARBA" id="ARBA00012483"/>
    </source>
</evidence>
<dbReference type="AlphaFoldDB" id="C3Y7X3"/>
<dbReference type="Gene3D" id="3.30.160.60">
    <property type="entry name" value="Classic Zinc Finger"/>
    <property type="match status" value="1"/>
</dbReference>
<evidence type="ECO:0000313" key="14">
    <source>
        <dbReference type="Proteomes" id="UP000001554"/>
    </source>
</evidence>
<sequence length="618" mass="67075">MADQPDGFREEIREEFLTCSICMEVYTRPKMLPCVHTFCQRCLERFAAGKSSLACPTCRREVTLPVGGVQALTDNFYIASLCAKVSSPSHETQTTGRTTTPQTTNPCSNHPGNQVLSFCRTCQVATCAACADDHPGHDVDDIASVMLEKRGEIGQTLDNAKGRIHKLYGFLDELDQADLQAERNFQEAETLVNQTCQRLVEAVARQQEGVIADLRARAGARRAELTQRREQVQTTMSNLIVACRRAEEDMRTTDLQAMSTRQHDLTEIVTSHGATDLNISGEEVEFQPCLDNVSIGQLGVKDARGSEMLGLPLSPTRTQQATTQANITVGGLKGRGAGQFDFPTDVAVTNFHIFVLDKGNNRVQVLDKRGSFVRAFYTGNETSKPQGIAVNPSGQVVVTDLGDGTVKVFSQEGQLLEYFGEGFAKPCGISIHPWSGLVAIADIQKERVTVHRPDGSLVLTLHSKGEGVQSFRKPAYVGTMNSGGVLISDNATQSLKLFSKDGKFVRAIGRTAERVDGSGQLRYPRGIIADNADNIIVADADNGTVDVFDCNGKFLLHTANKADGLKRPTGLALLGDKRLVVTDTATHSVLILNMADKDILPRDAGRTVDSPSKVCSVM</sequence>
<feature type="repeat" description="NHL" evidence="10">
    <location>
        <begin position="327"/>
        <end position="369"/>
    </location>
</feature>
<evidence type="ECO:0000256" key="9">
    <source>
        <dbReference type="PROSITE-ProRule" id="PRU00024"/>
    </source>
</evidence>
<dbReference type="InterPro" id="IPR001258">
    <property type="entry name" value="NHL_repeat"/>
</dbReference>
<dbReference type="PROSITE" id="PS50089">
    <property type="entry name" value="ZF_RING_2"/>
    <property type="match status" value="1"/>
</dbReference>
<dbReference type="InterPro" id="IPR017907">
    <property type="entry name" value="Znf_RING_CS"/>
</dbReference>
<dbReference type="OrthoDB" id="10008730at2759"/>
<dbReference type="OMA" id="SICMEVY"/>
<gene>
    <name evidence="15" type="primary">LOC118403819</name>
    <name evidence="13" type="ORF">BRAFLDRAFT_71500</name>
</gene>
<protein>
    <recommendedName>
        <fullName evidence="3">RING-type E3 ubiquitin transferase</fullName>
        <ecNumber evidence="3">2.3.2.27</ecNumber>
    </recommendedName>
</protein>
<evidence type="ECO:0000256" key="10">
    <source>
        <dbReference type="PROSITE-ProRule" id="PRU00504"/>
    </source>
</evidence>
<evidence type="ECO:0000256" key="4">
    <source>
        <dbReference type="ARBA" id="ARBA00022553"/>
    </source>
</evidence>
<dbReference type="Pfam" id="PF01436">
    <property type="entry name" value="NHL"/>
    <property type="match status" value="2"/>
</dbReference>
<dbReference type="InterPro" id="IPR050952">
    <property type="entry name" value="TRIM-NHL_E3_ligases"/>
</dbReference>
<dbReference type="Proteomes" id="UP000001554">
    <property type="component" value="Chromosome 16"/>
</dbReference>
<evidence type="ECO:0000259" key="11">
    <source>
        <dbReference type="PROSITE" id="PS50089"/>
    </source>
</evidence>
<keyword evidence="8" id="KW-0862">Zinc</keyword>